<dbReference type="Proteomes" id="UP000019464">
    <property type="component" value="Unassembled WGS sequence"/>
</dbReference>
<evidence type="ECO:0000256" key="7">
    <source>
        <dbReference type="ARBA" id="ARBA00022676"/>
    </source>
</evidence>
<keyword evidence="5 11" id="KW-0444">Lipid biosynthesis</keyword>
<dbReference type="STRING" id="1229521.D791_00937"/>
<dbReference type="PANTHER" id="PTHR30372">
    <property type="entry name" value="LIPID-A-DISACCHARIDE SYNTHASE"/>
    <property type="match status" value="1"/>
</dbReference>
<comment type="function">
    <text evidence="1 11">Condensation of UDP-2,3-diacylglucosamine and 2,3-diacylglucosamine-1-phosphate to form lipid A disaccharide, a precursor of lipid A, a phosphorylated glycolipid that anchors the lipopolysaccharide to the outer membrane of the cell.</text>
</comment>
<evidence type="ECO:0000256" key="1">
    <source>
        <dbReference type="ARBA" id="ARBA00002056"/>
    </source>
</evidence>
<dbReference type="EMBL" id="AONB01000003">
    <property type="protein sequence ID" value="EXJ12055.1"/>
    <property type="molecule type" value="Genomic_DNA"/>
</dbReference>
<evidence type="ECO:0000313" key="12">
    <source>
        <dbReference type="EMBL" id="EXJ12055.1"/>
    </source>
</evidence>
<gene>
    <name evidence="11 12" type="primary">lpxB</name>
    <name evidence="12" type="ORF">D791_00937</name>
</gene>
<dbReference type="AlphaFoldDB" id="W9VNJ6"/>
<keyword evidence="13" id="KW-1185">Reference proteome</keyword>
<dbReference type="GO" id="GO:0005543">
    <property type="term" value="F:phospholipid binding"/>
    <property type="evidence" value="ECO:0007669"/>
    <property type="project" value="TreeGrafter"/>
</dbReference>
<reference evidence="13" key="1">
    <citation type="submission" date="2012-11" db="EMBL/GenBank/DDBJ databases">
        <authorList>
            <person name="Singh A."/>
            <person name="Pinnaka A.K."/>
            <person name="Vaidya B."/>
        </authorList>
    </citation>
    <scope>NUCLEOTIDE SEQUENCE [LARGE SCALE GENOMIC DNA]</scope>
    <source>
        <strain evidence="13">AK23</strain>
    </source>
</reference>
<evidence type="ECO:0000256" key="2">
    <source>
        <dbReference type="ARBA" id="ARBA00007868"/>
    </source>
</evidence>
<dbReference type="EC" id="2.4.1.182" evidence="3 11"/>
<keyword evidence="9 11" id="KW-0443">Lipid metabolism</keyword>
<comment type="pathway">
    <text evidence="11">Bacterial outer membrane biogenesis; LPS lipid A biosynthesis.</text>
</comment>
<evidence type="ECO:0000256" key="8">
    <source>
        <dbReference type="ARBA" id="ARBA00022679"/>
    </source>
</evidence>
<dbReference type="NCBIfam" id="TIGR00215">
    <property type="entry name" value="lpxB"/>
    <property type="match status" value="1"/>
</dbReference>
<dbReference type="HAMAP" id="MF_00392">
    <property type="entry name" value="LpxB"/>
    <property type="match status" value="1"/>
</dbReference>
<name>W9VNJ6_9GAMM</name>
<dbReference type="InterPro" id="IPR003835">
    <property type="entry name" value="Glyco_trans_19"/>
</dbReference>
<reference evidence="12 13" key="2">
    <citation type="journal article" date="2015" name="Syst. Appl. Microbiol.">
        <title>Nitrincola nitratireducens sp. nov. isolated from a haloalkaline crater lake.</title>
        <authorList>
            <person name="Singh A."/>
            <person name="Vaidya B."/>
            <person name="Tanuku N.R."/>
            <person name="Pinnaka A.K."/>
        </authorList>
    </citation>
    <scope>NUCLEOTIDE SEQUENCE [LARGE SCALE GENOMIC DNA]</scope>
    <source>
        <strain evidence="12 13">AK23</strain>
    </source>
</reference>
<dbReference type="RefSeq" id="WP_036508292.1">
    <property type="nucleotide sequence ID" value="NZ_AONB01000003.1"/>
</dbReference>
<organism evidence="12 13">
    <name type="scientific">Nitrincola nitratireducens</name>
    <dbReference type="NCBI Taxonomy" id="1229521"/>
    <lineage>
        <taxon>Bacteria</taxon>
        <taxon>Pseudomonadati</taxon>
        <taxon>Pseudomonadota</taxon>
        <taxon>Gammaproteobacteria</taxon>
        <taxon>Oceanospirillales</taxon>
        <taxon>Oceanospirillaceae</taxon>
        <taxon>Nitrincola</taxon>
    </lineage>
</organism>
<comment type="similarity">
    <text evidence="2 11">Belongs to the LpxB family.</text>
</comment>
<comment type="catalytic activity">
    <reaction evidence="10 11">
        <text>a lipid X + a UDP-2-N,3-O-bis[(3R)-3-hydroxyacyl]-alpha-D-glucosamine = a lipid A disaccharide + UDP + H(+)</text>
        <dbReference type="Rhea" id="RHEA:67828"/>
        <dbReference type="ChEBI" id="CHEBI:15378"/>
        <dbReference type="ChEBI" id="CHEBI:58223"/>
        <dbReference type="ChEBI" id="CHEBI:137748"/>
        <dbReference type="ChEBI" id="CHEBI:176338"/>
        <dbReference type="ChEBI" id="CHEBI:176343"/>
        <dbReference type="EC" id="2.4.1.182"/>
    </reaction>
</comment>
<dbReference type="GO" id="GO:0009245">
    <property type="term" value="P:lipid A biosynthetic process"/>
    <property type="evidence" value="ECO:0007669"/>
    <property type="project" value="UniProtKB-UniRule"/>
</dbReference>
<dbReference type="OrthoDB" id="9801642at2"/>
<protein>
    <recommendedName>
        <fullName evidence="4 11">Lipid-A-disaccharide synthase</fullName>
        <ecNumber evidence="3 11">2.4.1.182</ecNumber>
    </recommendedName>
</protein>
<dbReference type="PATRIC" id="fig|1229521.3.peg.949"/>
<evidence type="ECO:0000256" key="10">
    <source>
        <dbReference type="ARBA" id="ARBA00048975"/>
    </source>
</evidence>
<dbReference type="UniPathway" id="UPA00973"/>
<evidence type="ECO:0000256" key="11">
    <source>
        <dbReference type="HAMAP-Rule" id="MF_00392"/>
    </source>
</evidence>
<dbReference type="SUPFAM" id="SSF53756">
    <property type="entry name" value="UDP-Glycosyltransferase/glycogen phosphorylase"/>
    <property type="match status" value="1"/>
</dbReference>
<sequence length="395" mass="44071">MNSKRVKIAIVAGEASGDILGAGLLKALKCHFSNIDIEGIGGDLMLEEGLRSLYPMERLSVMGLTEVLGRLPELLKLRKRLAEHWKQNPPDVFIGIDAPDFTLGLEEHLKASGIATVHYVSPSVWAWRKKRIFKIKRSTDLMLTLLPFEAAFYEQHQQRVAFVGHPLADDIPLLPNAEHAKSLLKIALDKRVVALLPGSRKSEVSQLAKVFLQTAQMLTKQDPDLVFVLPAANQKRYQELQTLISDEFSELNVQLLLKQSQIAMEASDAILIASGTATLEAMLYKKPMVVAYRLSPITYCILSRMITSQWVSLPNLLAQQTLVPELLQQKATPNLLSEALLQSLENTAYRASLVDRFTEIHHKLRQNASEKAAAAVISLMQDKQRLATDVEVRNV</sequence>
<keyword evidence="6 11" id="KW-0441">Lipid A biosynthesis</keyword>
<accession>W9VNJ6</accession>
<dbReference type="GO" id="GO:0016020">
    <property type="term" value="C:membrane"/>
    <property type="evidence" value="ECO:0007669"/>
    <property type="project" value="GOC"/>
</dbReference>
<evidence type="ECO:0000256" key="3">
    <source>
        <dbReference type="ARBA" id="ARBA00012687"/>
    </source>
</evidence>
<dbReference type="GO" id="GO:0008915">
    <property type="term" value="F:lipid-A-disaccharide synthase activity"/>
    <property type="evidence" value="ECO:0007669"/>
    <property type="project" value="UniProtKB-UniRule"/>
</dbReference>
<evidence type="ECO:0000256" key="4">
    <source>
        <dbReference type="ARBA" id="ARBA00020902"/>
    </source>
</evidence>
<dbReference type="PANTHER" id="PTHR30372:SF4">
    <property type="entry name" value="LIPID-A-DISACCHARIDE SYNTHASE, MITOCHONDRIAL-RELATED"/>
    <property type="match status" value="1"/>
</dbReference>
<keyword evidence="8 11" id="KW-0808">Transferase</keyword>
<evidence type="ECO:0000256" key="5">
    <source>
        <dbReference type="ARBA" id="ARBA00022516"/>
    </source>
</evidence>
<proteinExistence type="inferred from homology"/>
<comment type="caution">
    <text evidence="12">The sequence shown here is derived from an EMBL/GenBank/DDBJ whole genome shotgun (WGS) entry which is preliminary data.</text>
</comment>
<evidence type="ECO:0000256" key="9">
    <source>
        <dbReference type="ARBA" id="ARBA00023098"/>
    </source>
</evidence>
<evidence type="ECO:0000256" key="6">
    <source>
        <dbReference type="ARBA" id="ARBA00022556"/>
    </source>
</evidence>
<evidence type="ECO:0000313" key="13">
    <source>
        <dbReference type="Proteomes" id="UP000019464"/>
    </source>
</evidence>
<dbReference type="Pfam" id="PF02684">
    <property type="entry name" value="LpxB"/>
    <property type="match status" value="1"/>
</dbReference>
<keyword evidence="7 11" id="KW-0328">Glycosyltransferase</keyword>